<sequence length="843" mass="90031">MHTIFQDLRFALRQLRRSPALAVTAVLTLALGIGANSAIFSLLDQALLRSLPVYEPQRLVILEGTGAAWDGNTSNYGGDIAAYFSYPMYKDLRDRTVPGGKHVFSGLITTAPIYVGISRNGSSETTQGEIVSGNYFTVLGVQPFLGRLLTQNDDTAPGANPVAVLSFDYWANHLGSNPSVVGQTLSLDGHPFQILGVAPASFRSAVWGQTPALFVPMSMQPQVSLSRPTRLIDHSSRWLNIIGRLQPGETPAQAETALAPLWHGLRAEELKALGTRSKRFTTEFLDQSRLRVLPGASGFSYQREDFQKPLLAIMGMAVLVLFIASVNVASLLLVRSASRVREFSLRYALGAGGRRILQQLLLEGLLIGIAGGTIGLILAPFALHALVAQLAGDNPDVAFTSSLDLRALIFNFTIALLVSVAFSLVPAMQIRRPNLAEGLGQKSSTGTGGMLQLRRFIVCLQMGLSVILLIGAGLFVRTMQNLRHVDVGFRPGNLITFGVNPRLAGYAQDAVPAIHQRILDTLVTLPGVQSVAATDDPELANNNHAGNVTVAGYIAPPDESTDVEFPSITPTYFSALQMPLVAGRSFTESDDANHPKVAIVNETFARHFCGTSASCVGRMMANGGGNGVKLDTQIVGVVHDARHTSVNDPIIPTSFRPVKQNAAVSELYYYLRSSGSASDQLPTIRRVMQQLDSSLGLEDLRTMDAQIEDSLSNQRLVAMLAVAFGILATVLAGVGIYGVLAFTTAQRTREIGIRIALGSSRLAIAHIVFSDVLLLAAIGIAIALPLAYGLSHLLTSQLFGVSPADPLTLLGAVLLITLVAFVAALLPAQRAASVNPTQALRSE</sequence>
<proteinExistence type="inferred from homology"/>
<reference evidence="10 11" key="1">
    <citation type="submission" date="2016-10" db="EMBL/GenBank/DDBJ databases">
        <authorList>
            <person name="de Groot N.N."/>
        </authorList>
    </citation>
    <scope>NUCLEOTIDE SEQUENCE [LARGE SCALE GENOMIC DNA]</scope>
    <source>
        <strain evidence="10 11">DSM 22489</strain>
    </source>
</reference>
<name>A0A1H5Z2X1_9BACT</name>
<keyword evidence="2" id="KW-1003">Cell membrane</keyword>
<feature type="transmembrane region" description="Helical" evidence="7">
    <location>
        <begin position="456"/>
        <end position="476"/>
    </location>
</feature>
<feature type="domain" description="ABC3 transporter permease C-terminal" evidence="8">
    <location>
        <begin position="316"/>
        <end position="434"/>
    </location>
</feature>
<feature type="transmembrane region" description="Helical" evidence="7">
    <location>
        <begin position="20"/>
        <end position="43"/>
    </location>
</feature>
<gene>
    <name evidence="10" type="ORF">SAMN05421819_2438</name>
</gene>
<keyword evidence="3 7" id="KW-0812">Transmembrane</keyword>
<evidence type="ECO:0000313" key="10">
    <source>
        <dbReference type="EMBL" id="SEG30939.1"/>
    </source>
</evidence>
<feature type="transmembrane region" description="Helical" evidence="7">
    <location>
        <begin position="310"/>
        <end position="334"/>
    </location>
</feature>
<evidence type="ECO:0000313" key="11">
    <source>
        <dbReference type="Proteomes" id="UP000236728"/>
    </source>
</evidence>
<evidence type="ECO:0000256" key="4">
    <source>
        <dbReference type="ARBA" id="ARBA00022989"/>
    </source>
</evidence>
<evidence type="ECO:0000259" key="9">
    <source>
        <dbReference type="Pfam" id="PF12704"/>
    </source>
</evidence>
<keyword evidence="4 7" id="KW-1133">Transmembrane helix</keyword>
<feature type="transmembrane region" description="Helical" evidence="7">
    <location>
        <begin position="407"/>
        <end position="425"/>
    </location>
</feature>
<dbReference type="Pfam" id="PF02687">
    <property type="entry name" value="FtsX"/>
    <property type="match status" value="2"/>
</dbReference>
<feature type="transmembrane region" description="Helical" evidence="7">
    <location>
        <begin position="364"/>
        <end position="387"/>
    </location>
</feature>
<comment type="subcellular location">
    <subcellularLocation>
        <location evidence="1">Cell membrane</location>
        <topology evidence="1">Multi-pass membrane protein</topology>
    </subcellularLocation>
</comment>
<evidence type="ECO:0000256" key="5">
    <source>
        <dbReference type="ARBA" id="ARBA00023136"/>
    </source>
</evidence>
<dbReference type="GO" id="GO:0005886">
    <property type="term" value="C:plasma membrane"/>
    <property type="evidence" value="ECO:0007669"/>
    <property type="project" value="UniProtKB-SubCell"/>
</dbReference>
<dbReference type="InterPro" id="IPR017800">
    <property type="entry name" value="ADOP"/>
</dbReference>
<dbReference type="Pfam" id="PF12704">
    <property type="entry name" value="MacB_PCD"/>
    <property type="match status" value="2"/>
</dbReference>
<dbReference type="OrthoDB" id="127154at2"/>
<dbReference type="AlphaFoldDB" id="A0A1H5Z2X1"/>
<evidence type="ECO:0000256" key="6">
    <source>
        <dbReference type="ARBA" id="ARBA00038076"/>
    </source>
</evidence>
<dbReference type="InterPro" id="IPR025857">
    <property type="entry name" value="MacB_PCD"/>
</dbReference>
<feature type="domain" description="MacB-like periplasmic core" evidence="9">
    <location>
        <begin position="24"/>
        <end position="259"/>
    </location>
</feature>
<evidence type="ECO:0000259" key="8">
    <source>
        <dbReference type="Pfam" id="PF02687"/>
    </source>
</evidence>
<dbReference type="Proteomes" id="UP000236728">
    <property type="component" value="Unassembled WGS sequence"/>
</dbReference>
<evidence type="ECO:0000256" key="3">
    <source>
        <dbReference type="ARBA" id="ARBA00022692"/>
    </source>
</evidence>
<feature type="transmembrane region" description="Helical" evidence="7">
    <location>
        <begin position="716"/>
        <end position="742"/>
    </location>
</feature>
<dbReference type="NCBIfam" id="TIGR03434">
    <property type="entry name" value="ADOP"/>
    <property type="match status" value="1"/>
</dbReference>
<protein>
    <submittedName>
        <fullName evidence="10">Duplicated orphan permease</fullName>
    </submittedName>
</protein>
<keyword evidence="5 7" id="KW-0472">Membrane</keyword>
<keyword evidence="11" id="KW-1185">Reference proteome</keyword>
<feature type="transmembrane region" description="Helical" evidence="7">
    <location>
        <begin position="763"/>
        <end position="787"/>
    </location>
</feature>
<dbReference type="EMBL" id="FNVA01000004">
    <property type="protein sequence ID" value="SEG30939.1"/>
    <property type="molecule type" value="Genomic_DNA"/>
</dbReference>
<dbReference type="InterPro" id="IPR003838">
    <property type="entry name" value="ABC3_permease_C"/>
</dbReference>
<feature type="domain" description="MacB-like periplasmic core" evidence="9">
    <location>
        <begin position="462"/>
        <end position="652"/>
    </location>
</feature>
<evidence type="ECO:0000256" key="2">
    <source>
        <dbReference type="ARBA" id="ARBA00022475"/>
    </source>
</evidence>
<dbReference type="PANTHER" id="PTHR30572">
    <property type="entry name" value="MEMBRANE COMPONENT OF TRANSPORTER-RELATED"/>
    <property type="match status" value="1"/>
</dbReference>
<evidence type="ECO:0000256" key="7">
    <source>
        <dbReference type="SAM" id="Phobius"/>
    </source>
</evidence>
<dbReference type="InterPro" id="IPR050250">
    <property type="entry name" value="Macrolide_Exporter_MacB"/>
</dbReference>
<dbReference type="GO" id="GO:0022857">
    <property type="term" value="F:transmembrane transporter activity"/>
    <property type="evidence" value="ECO:0007669"/>
    <property type="project" value="TreeGrafter"/>
</dbReference>
<accession>A0A1H5Z2X1</accession>
<dbReference type="RefSeq" id="WP_103933347.1">
    <property type="nucleotide sequence ID" value="NZ_FNVA01000004.1"/>
</dbReference>
<dbReference type="PANTHER" id="PTHR30572:SF4">
    <property type="entry name" value="ABC TRANSPORTER PERMEASE YTRF"/>
    <property type="match status" value="1"/>
</dbReference>
<feature type="domain" description="ABC3 transporter permease C-terminal" evidence="8">
    <location>
        <begin position="723"/>
        <end position="836"/>
    </location>
</feature>
<organism evidence="10 11">
    <name type="scientific">Bryocella elongata</name>
    <dbReference type="NCBI Taxonomy" id="863522"/>
    <lineage>
        <taxon>Bacteria</taxon>
        <taxon>Pseudomonadati</taxon>
        <taxon>Acidobacteriota</taxon>
        <taxon>Terriglobia</taxon>
        <taxon>Terriglobales</taxon>
        <taxon>Acidobacteriaceae</taxon>
        <taxon>Bryocella</taxon>
    </lineage>
</organism>
<feature type="transmembrane region" description="Helical" evidence="7">
    <location>
        <begin position="807"/>
        <end position="826"/>
    </location>
</feature>
<comment type="similarity">
    <text evidence="6">Belongs to the ABC-4 integral membrane protein family.</text>
</comment>
<evidence type="ECO:0000256" key="1">
    <source>
        <dbReference type="ARBA" id="ARBA00004651"/>
    </source>
</evidence>